<name>A0A0F9D392_9ZZZZ</name>
<organism evidence="1">
    <name type="scientific">marine sediment metagenome</name>
    <dbReference type="NCBI Taxonomy" id="412755"/>
    <lineage>
        <taxon>unclassified sequences</taxon>
        <taxon>metagenomes</taxon>
        <taxon>ecological metagenomes</taxon>
    </lineage>
</organism>
<comment type="caution">
    <text evidence="1">The sequence shown here is derived from an EMBL/GenBank/DDBJ whole genome shotgun (WGS) entry which is preliminary data.</text>
</comment>
<protein>
    <submittedName>
        <fullName evidence="1">Uncharacterized protein</fullName>
    </submittedName>
</protein>
<proteinExistence type="predicted"/>
<sequence length="75" mass="8435">ELVIWGGVFSNDISITVIDDITETKENTADIYQVVSQWNIKLSNGNDEAKVVFYNQDADANYACRVDYANEDAIE</sequence>
<dbReference type="AlphaFoldDB" id="A0A0F9D392"/>
<dbReference type="EMBL" id="LAZR01033401">
    <property type="protein sequence ID" value="KKL48196.1"/>
    <property type="molecule type" value="Genomic_DNA"/>
</dbReference>
<reference evidence="1" key="1">
    <citation type="journal article" date="2015" name="Nature">
        <title>Complex archaea that bridge the gap between prokaryotes and eukaryotes.</title>
        <authorList>
            <person name="Spang A."/>
            <person name="Saw J.H."/>
            <person name="Jorgensen S.L."/>
            <person name="Zaremba-Niedzwiedzka K."/>
            <person name="Martijn J."/>
            <person name="Lind A.E."/>
            <person name="van Eijk R."/>
            <person name="Schleper C."/>
            <person name="Guy L."/>
            <person name="Ettema T.J."/>
        </authorList>
    </citation>
    <scope>NUCLEOTIDE SEQUENCE</scope>
</reference>
<gene>
    <name evidence="1" type="ORF">LCGC14_2327970</name>
</gene>
<accession>A0A0F9D392</accession>
<evidence type="ECO:0000313" key="1">
    <source>
        <dbReference type="EMBL" id="KKL48196.1"/>
    </source>
</evidence>
<feature type="non-terminal residue" evidence="1">
    <location>
        <position position="1"/>
    </location>
</feature>